<evidence type="ECO:0000313" key="2">
    <source>
        <dbReference type="Proteomes" id="UP000585474"/>
    </source>
</evidence>
<accession>A0A7J0GID7</accession>
<keyword evidence="2" id="KW-1185">Reference proteome</keyword>
<evidence type="ECO:0000313" key="1">
    <source>
        <dbReference type="EMBL" id="GFZ10498.1"/>
    </source>
</evidence>
<gene>
    <name evidence="1" type="ORF">Acr_21g0010970</name>
</gene>
<reference evidence="1 2" key="1">
    <citation type="submission" date="2019-07" db="EMBL/GenBank/DDBJ databases">
        <title>De Novo Assembly of kiwifruit Actinidia rufa.</title>
        <authorList>
            <person name="Sugita-Konishi S."/>
            <person name="Sato K."/>
            <person name="Mori E."/>
            <person name="Abe Y."/>
            <person name="Kisaki G."/>
            <person name="Hamano K."/>
            <person name="Suezawa K."/>
            <person name="Otani M."/>
            <person name="Fukuda T."/>
            <person name="Manabe T."/>
            <person name="Gomi K."/>
            <person name="Tabuchi M."/>
            <person name="Akimitsu K."/>
            <person name="Kataoka I."/>
        </authorList>
    </citation>
    <scope>NUCLEOTIDE SEQUENCE [LARGE SCALE GENOMIC DNA]</scope>
    <source>
        <strain evidence="2">cv. Fuchu</strain>
    </source>
</reference>
<dbReference type="AlphaFoldDB" id="A0A7J0GID7"/>
<protein>
    <submittedName>
        <fullName evidence="1">Uncharacterized protein</fullName>
    </submittedName>
</protein>
<organism evidence="1 2">
    <name type="scientific">Actinidia rufa</name>
    <dbReference type="NCBI Taxonomy" id="165716"/>
    <lineage>
        <taxon>Eukaryota</taxon>
        <taxon>Viridiplantae</taxon>
        <taxon>Streptophyta</taxon>
        <taxon>Embryophyta</taxon>
        <taxon>Tracheophyta</taxon>
        <taxon>Spermatophyta</taxon>
        <taxon>Magnoliopsida</taxon>
        <taxon>eudicotyledons</taxon>
        <taxon>Gunneridae</taxon>
        <taxon>Pentapetalae</taxon>
        <taxon>asterids</taxon>
        <taxon>Ericales</taxon>
        <taxon>Actinidiaceae</taxon>
        <taxon>Actinidia</taxon>
    </lineage>
</organism>
<proteinExistence type="predicted"/>
<sequence length="114" mass="12820">MFQYLDGLLAILMSYLPRGTDEKNNKLGIDNWSVGHGSFFKVTEISPKVCKKKQAIDIIFEKIGNGYCKTLRIKYEGLPEKEWCGKIMPAIVETSATAFQGDENTNIEVVINSQ</sequence>
<dbReference type="EMBL" id="BJWL01000021">
    <property type="protein sequence ID" value="GFZ10498.1"/>
    <property type="molecule type" value="Genomic_DNA"/>
</dbReference>
<name>A0A7J0GID7_9ERIC</name>
<dbReference type="Proteomes" id="UP000585474">
    <property type="component" value="Unassembled WGS sequence"/>
</dbReference>
<comment type="caution">
    <text evidence="1">The sequence shown here is derived from an EMBL/GenBank/DDBJ whole genome shotgun (WGS) entry which is preliminary data.</text>
</comment>